<sequence>MLKPEGRRLLTSPQENQSVVDQELRALISDNEQLSRQVKMLLKERLEHEGQDVDYTKELEDMRQQINLIAKERDSMNLLWQTSQKTIEALENELRTYQGSDKGDKQDIKEENRSLELKLDTALRDYIELETKYKELQTKNNMVEKDLANREKEINTYKERGKHFEEKLEHIGKDLEENRINLAVERKNNENLNSQVAALQKECTEKAKKEAEAKSKVAEALQLFDLVSNEKNELQKRVTKITGEMSQLKQTLARVKQDTEASYRKELDELREKYNEKVTDMLGHMRHLDTELVEKGVLLNRTLRIQVEHLQKSLEETHGMISKLQTMLTSRSELSQKWKESYVEMTAKLKKRIEELLNENKELRSMLKLPSLGSSNQEESSNS</sequence>
<proteinExistence type="predicted"/>
<evidence type="ECO:0000313" key="2">
    <source>
        <dbReference type="Proteomes" id="UP001064048"/>
    </source>
</evidence>
<gene>
    <name evidence="1" type="ORF">MSG28_009327</name>
</gene>
<accession>A0ACC0KY17</accession>
<name>A0ACC0KY17_CHOFU</name>
<comment type="caution">
    <text evidence="1">The sequence shown here is derived from an EMBL/GenBank/DDBJ whole genome shotgun (WGS) entry which is preliminary data.</text>
</comment>
<dbReference type="EMBL" id="CM046115">
    <property type="protein sequence ID" value="KAI8441062.1"/>
    <property type="molecule type" value="Genomic_DNA"/>
</dbReference>
<protein>
    <submittedName>
        <fullName evidence="1">Uncharacterized protein</fullName>
    </submittedName>
</protein>
<keyword evidence="2" id="KW-1185">Reference proteome</keyword>
<dbReference type="Proteomes" id="UP001064048">
    <property type="component" value="Chromosome 15"/>
</dbReference>
<evidence type="ECO:0000313" key="1">
    <source>
        <dbReference type="EMBL" id="KAI8441062.1"/>
    </source>
</evidence>
<organism evidence="1 2">
    <name type="scientific">Choristoneura fumiferana</name>
    <name type="common">Spruce budworm moth</name>
    <name type="synonym">Archips fumiferana</name>
    <dbReference type="NCBI Taxonomy" id="7141"/>
    <lineage>
        <taxon>Eukaryota</taxon>
        <taxon>Metazoa</taxon>
        <taxon>Ecdysozoa</taxon>
        <taxon>Arthropoda</taxon>
        <taxon>Hexapoda</taxon>
        <taxon>Insecta</taxon>
        <taxon>Pterygota</taxon>
        <taxon>Neoptera</taxon>
        <taxon>Endopterygota</taxon>
        <taxon>Lepidoptera</taxon>
        <taxon>Glossata</taxon>
        <taxon>Ditrysia</taxon>
        <taxon>Tortricoidea</taxon>
        <taxon>Tortricidae</taxon>
        <taxon>Tortricinae</taxon>
        <taxon>Choristoneura</taxon>
    </lineage>
</organism>
<reference evidence="1 2" key="1">
    <citation type="journal article" date="2022" name="Genome Biol. Evol.">
        <title>The Spruce Budworm Genome: Reconstructing the Evolutionary History of Antifreeze Proteins.</title>
        <authorList>
            <person name="Beliveau C."/>
            <person name="Gagne P."/>
            <person name="Picq S."/>
            <person name="Vernygora O."/>
            <person name="Keeling C.I."/>
            <person name="Pinkney K."/>
            <person name="Doucet D."/>
            <person name="Wen F."/>
            <person name="Johnston J.S."/>
            <person name="Maaroufi H."/>
            <person name="Boyle B."/>
            <person name="Laroche J."/>
            <person name="Dewar K."/>
            <person name="Juretic N."/>
            <person name="Blackburn G."/>
            <person name="Nisole A."/>
            <person name="Brunet B."/>
            <person name="Brandao M."/>
            <person name="Lumley L."/>
            <person name="Duan J."/>
            <person name="Quan G."/>
            <person name="Lucarotti C.J."/>
            <person name="Roe A.D."/>
            <person name="Sperling F.A.H."/>
            <person name="Levesque R.C."/>
            <person name="Cusson M."/>
        </authorList>
    </citation>
    <scope>NUCLEOTIDE SEQUENCE [LARGE SCALE GENOMIC DNA]</scope>
    <source>
        <strain evidence="1">Glfc:IPQL:Cfum</strain>
    </source>
</reference>